<feature type="region of interest" description="Leucine repeat I (LRI)" evidence="3">
    <location>
        <begin position="103"/>
        <end position="163"/>
    </location>
</feature>
<evidence type="ECO:0000256" key="4">
    <source>
        <dbReference type="SAM" id="MobiDB-lite"/>
    </source>
</evidence>
<dbReference type="InterPro" id="IPR005202">
    <property type="entry name" value="TF_GRAS"/>
</dbReference>
<dbReference type="OMA" id="WCERMRG"/>
<evidence type="ECO:0000256" key="3">
    <source>
        <dbReference type="PROSITE-ProRule" id="PRU01191"/>
    </source>
</evidence>
<accession>A0A7N0ZYB6</accession>
<dbReference type="PANTHER" id="PTHR31636">
    <property type="entry name" value="OSJNBA0084A10.13 PROTEIN-RELATED"/>
    <property type="match status" value="1"/>
</dbReference>
<evidence type="ECO:0008006" key="7">
    <source>
        <dbReference type="Google" id="ProtNLM"/>
    </source>
</evidence>
<proteinExistence type="inferred from homology"/>
<dbReference type="AlphaFoldDB" id="A0A7N0ZYB6"/>
<keyword evidence="1" id="KW-0805">Transcription regulation</keyword>
<dbReference type="Gramene" id="Kaladp0048s0496.1.v1.1">
    <property type="protein sequence ID" value="Kaladp0048s0496.1.v1.1.CDS.1"/>
    <property type="gene ID" value="Kaladp0048s0496.v1.1"/>
</dbReference>
<reference evidence="5" key="1">
    <citation type="submission" date="2021-01" db="UniProtKB">
        <authorList>
            <consortium name="EnsemblPlants"/>
        </authorList>
    </citation>
    <scope>IDENTIFICATION</scope>
</reference>
<comment type="caution">
    <text evidence="3">Lacks conserved residue(s) required for the propagation of feature annotation.</text>
</comment>
<organism evidence="5 6">
    <name type="scientific">Kalanchoe fedtschenkoi</name>
    <name type="common">Lavender scallops</name>
    <name type="synonym">South American air plant</name>
    <dbReference type="NCBI Taxonomy" id="63787"/>
    <lineage>
        <taxon>Eukaryota</taxon>
        <taxon>Viridiplantae</taxon>
        <taxon>Streptophyta</taxon>
        <taxon>Embryophyta</taxon>
        <taxon>Tracheophyta</taxon>
        <taxon>Spermatophyta</taxon>
        <taxon>Magnoliopsida</taxon>
        <taxon>eudicotyledons</taxon>
        <taxon>Gunneridae</taxon>
        <taxon>Pentapetalae</taxon>
        <taxon>Saxifragales</taxon>
        <taxon>Crassulaceae</taxon>
        <taxon>Kalanchoe</taxon>
    </lineage>
</organism>
<feature type="region of interest" description="Leucine repeat II (LRII)" evidence="3">
    <location>
        <begin position="275"/>
        <end position="307"/>
    </location>
</feature>
<dbReference type="EnsemblPlants" id="Kaladp0048s0496.1.v1.1">
    <property type="protein sequence ID" value="Kaladp0048s0496.1.v1.1.CDS.1"/>
    <property type="gene ID" value="Kaladp0048s0496.v1.1"/>
</dbReference>
<evidence type="ECO:0000313" key="5">
    <source>
        <dbReference type="EnsemblPlants" id="Kaladp0048s0496.1.v1.1.CDS.1"/>
    </source>
</evidence>
<evidence type="ECO:0000256" key="2">
    <source>
        <dbReference type="ARBA" id="ARBA00023163"/>
    </source>
</evidence>
<keyword evidence="2" id="KW-0804">Transcription</keyword>
<dbReference type="Proteomes" id="UP000594263">
    <property type="component" value="Unplaced"/>
</dbReference>
<comment type="similarity">
    <text evidence="3">Belongs to the GRAS family.</text>
</comment>
<dbReference type="PROSITE" id="PS50985">
    <property type="entry name" value="GRAS"/>
    <property type="match status" value="1"/>
</dbReference>
<sequence length="487" mass="53608">MVYEEDQQMMMQTSSNSIYNTITTTTDSAFLDDVILPDFSPSQAFEPTRKRKSADDPAPKPAQARKGDGRNRSLVAKKQTGGKKKPSRSHGSNSSCGNGKDGRWAEQLLNPCAAAIAAGNAARVQHLLIVLRELGSATGDANHRLALLGLRALTHHICPTPNTTVSAYTFASAEPRFFQKSLLKFYELSPWFIFPNTIANFSILQVLAEAKNYSRNLHILDIGVSHGVQWPTLLEALSKQPGGPPPLVRITVMAPATDEAEIDQTPFAVGPPGHRFSASLLSFAKTLNINLRINYIENHPLQNLDAQVIDGSELENLIVSAQFRLHSLSHKAPDDRTRVLKLIRGLNPKAVILSENNADCGGDFPTGQARRVEFMWKFLDSTSAAFKGRECEERQVVEGEAGRALVSRRWMNEGMGRWCERMREVGFAGEGLGEEVVDAARVLLRKYDGNWEMRVGEDDGGGGCVGIWWKGLPVSFCSLWKLAPVID</sequence>
<evidence type="ECO:0000313" key="6">
    <source>
        <dbReference type="Proteomes" id="UP000594263"/>
    </source>
</evidence>
<feature type="region of interest" description="Disordered" evidence="4">
    <location>
        <begin position="41"/>
        <end position="99"/>
    </location>
</feature>
<name>A0A7N0ZYB6_KALFE</name>
<feature type="region of interest" description="SAW" evidence="3">
    <location>
        <begin position="401"/>
        <end position="481"/>
    </location>
</feature>
<evidence type="ECO:0000256" key="1">
    <source>
        <dbReference type="ARBA" id="ARBA00023015"/>
    </source>
</evidence>
<keyword evidence="6" id="KW-1185">Reference proteome</keyword>
<feature type="short sequence motif" description="VHIID" evidence="3">
    <location>
        <begin position="217"/>
        <end position="221"/>
    </location>
</feature>
<dbReference type="Pfam" id="PF03514">
    <property type="entry name" value="GRAS"/>
    <property type="match status" value="1"/>
</dbReference>
<protein>
    <recommendedName>
        <fullName evidence="7">Nodulation signaling pathway 1-like protein</fullName>
    </recommendedName>
</protein>